<evidence type="ECO:0000313" key="1">
    <source>
        <dbReference type="EMBL" id="MBA2781288.1"/>
    </source>
</evidence>
<reference evidence="2 4" key="1">
    <citation type="submission" date="2020-05" db="EMBL/GenBank/DDBJ databases">
        <title>Comparative genomic analysis of denitrifying bacteria from Halomonas genus.</title>
        <authorList>
            <person name="Wang L."/>
            <person name="Shao Z."/>
        </authorList>
    </citation>
    <scope>NUCLEOTIDE SEQUENCE [LARGE SCALE GENOMIC DNA]</scope>
    <source>
        <strain evidence="2 4">DSM 17331</strain>
    </source>
</reference>
<accession>A0A7V9W589</accession>
<dbReference type="EMBL" id="JACEFT010000088">
    <property type="protein sequence ID" value="MBA2781288.1"/>
    <property type="molecule type" value="Genomic_DNA"/>
</dbReference>
<comment type="caution">
    <text evidence="1">The sequence shown here is derived from an EMBL/GenBank/DDBJ whole genome shotgun (WGS) entry which is preliminary data.</text>
</comment>
<dbReference type="AlphaFoldDB" id="A0A7V9W589"/>
<evidence type="ECO:0000313" key="4">
    <source>
        <dbReference type="Proteomes" id="UP000814353"/>
    </source>
</evidence>
<evidence type="ECO:0000313" key="3">
    <source>
        <dbReference type="Proteomes" id="UP000518091"/>
    </source>
</evidence>
<dbReference type="RefSeq" id="WP_181517155.1">
    <property type="nucleotide sequence ID" value="NZ_JABFUB010000065.1"/>
</dbReference>
<organism evidence="1 3">
    <name type="scientific">Billgrantia kenyensis</name>
    <dbReference type="NCBI Taxonomy" id="321266"/>
    <lineage>
        <taxon>Bacteria</taxon>
        <taxon>Pseudomonadati</taxon>
        <taxon>Pseudomonadota</taxon>
        <taxon>Gammaproteobacteria</taxon>
        <taxon>Oceanospirillales</taxon>
        <taxon>Halomonadaceae</taxon>
        <taxon>Billgrantia</taxon>
    </lineage>
</organism>
<evidence type="ECO:0000313" key="2">
    <source>
        <dbReference type="EMBL" id="MCG6663946.1"/>
    </source>
</evidence>
<dbReference type="Proteomes" id="UP000518091">
    <property type="component" value="Unassembled WGS sequence"/>
</dbReference>
<protein>
    <submittedName>
        <fullName evidence="1">Uncharacterized protein</fullName>
    </submittedName>
</protein>
<dbReference type="Proteomes" id="UP000814353">
    <property type="component" value="Unassembled WGS sequence"/>
</dbReference>
<name>A0A7V9W589_9GAMM</name>
<gene>
    <name evidence="1" type="ORF">H1D44_20710</name>
    <name evidence="2" type="ORF">HOP48_20790</name>
</gene>
<dbReference type="EMBL" id="JABFUB010000065">
    <property type="protein sequence ID" value="MCG6663946.1"/>
    <property type="molecule type" value="Genomic_DNA"/>
</dbReference>
<reference evidence="1 3" key="2">
    <citation type="submission" date="2020-07" db="EMBL/GenBank/DDBJ databases">
        <title>Identification of Halomonas strains.</title>
        <authorList>
            <person name="Xiao Z."/>
            <person name="Shen J."/>
        </authorList>
    </citation>
    <scope>NUCLEOTIDE SEQUENCE [LARGE SCALE GENOMIC DNA]</scope>
    <source>
        <strain evidence="1 3">DSM 17331</strain>
    </source>
</reference>
<sequence>MADAVYFFDLESPEAFFRLLTRVEERLGEQKNKRVEELLLLVFGLTHLREWIAPGYSPEKVPQTPEERFYREIFNVPEFNPLRHLCNRSKHMSANHSAHGALQGSTIDDWEDFDSVQSIDRGPMLAYFADGRNIEDVIS</sequence>
<keyword evidence="4" id="KW-1185">Reference proteome</keyword>
<proteinExistence type="predicted"/>